<dbReference type="eggNOG" id="ENOG502QQV3">
    <property type="taxonomic scope" value="Eukaryota"/>
</dbReference>
<dbReference type="Proteomes" id="UP000052978">
    <property type="component" value="Unassembled WGS sequence"/>
</dbReference>
<reference evidence="3 4" key="1">
    <citation type="journal article" date="2013" name="Nat. Commun.">
        <title>Genome analysis reveals insights into physiology and longevity of the Brandt's bat Myotis brandtii.</title>
        <authorList>
            <person name="Seim I."/>
            <person name="Fang X."/>
            <person name="Xiong Z."/>
            <person name="Lobanov A.V."/>
            <person name="Huang Z."/>
            <person name="Ma S."/>
            <person name="Feng Y."/>
            <person name="Turanov A.A."/>
            <person name="Zhu Y."/>
            <person name="Lenz T.L."/>
            <person name="Gerashchenko M.V."/>
            <person name="Fan D."/>
            <person name="Hee Yim S."/>
            <person name="Yao X."/>
            <person name="Jordan D."/>
            <person name="Xiong Y."/>
            <person name="Ma Y."/>
            <person name="Lyapunov A.N."/>
            <person name="Chen G."/>
            <person name="Kulakova O.I."/>
            <person name="Sun Y."/>
            <person name="Lee S.G."/>
            <person name="Bronson R.T."/>
            <person name="Moskalev A.A."/>
            <person name="Sunyaev S.R."/>
            <person name="Zhang G."/>
            <person name="Krogh A."/>
            <person name="Wang J."/>
            <person name="Gladyshev V.N."/>
        </authorList>
    </citation>
    <scope>NUCLEOTIDE SEQUENCE [LARGE SCALE GENOMIC DNA]</scope>
</reference>
<feature type="compositionally biased region" description="Low complexity" evidence="2">
    <location>
        <begin position="87"/>
        <end position="102"/>
    </location>
</feature>
<organism evidence="3 4">
    <name type="scientific">Myotis brandtii</name>
    <name type="common">Brandt's bat</name>
    <dbReference type="NCBI Taxonomy" id="109478"/>
    <lineage>
        <taxon>Eukaryota</taxon>
        <taxon>Metazoa</taxon>
        <taxon>Chordata</taxon>
        <taxon>Craniata</taxon>
        <taxon>Vertebrata</taxon>
        <taxon>Euteleostomi</taxon>
        <taxon>Mammalia</taxon>
        <taxon>Eutheria</taxon>
        <taxon>Laurasiatheria</taxon>
        <taxon>Chiroptera</taxon>
        <taxon>Yangochiroptera</taxon>
        <taxon>Vespertilionidae</taxon>
        <taxon>Myotis</taxon>
    </lineage>
</organism>
<evidence type="ECO:0000313" key="4">
    <source>
        <dbReference type="Proteomes" id="UP000052978"/>
    </source>
</evidence>
<proteinExistence type="predicted"/>
<feature type="region of interest" description="Disordered" evidence="2">
    <location>
        <begin position="60"/>
        <end position="191"/>
    </location>
</feature>
<feature type="compositionally biased region" description="Basic and acidic residues" evidence="2">
    <location>
        <begin position="121"/>
        <end position="152"/>
    </location>
</feature>
<sequence length="191" mass="20292">MKLQQASSVTDSLQARLDRACHRIHSLEQELARAEGARRDAQGQLSRLWSTLCCELGLRAQGPSASPKRPGSPTKGLDGSQGHSGRHSASPPARSRSPLRWPSPAPGQQGPDMDVASVQDALRDFMQKLRDAQQERVKGAERTCPEGSERQEGPLSVCCPPGSRAGASPSPCLSPEEPSQGLATSPAECPP</sequence>
<evidence type="ECO:0000313" key="3">
    <source>
        <dbReference type="EMBL" id="EPQ02392.1"/>
    </source>
</evidence>
<feature type="compositionally biased region" description="Low complexity" evidence="2">
    <location>
        <begin position="160"/>
        <end position="179"/>
    </location>
</feature>
<name>S7P4D9_MYOBR</name>
<evidence type="ECO:0000256" key="2">
    <source>
        <dbReference type="SAM" id="MobiDB-lite"/>
    </source>
</evidence>
<dbReference type="AlphaFoldDB" id="S7P4D9"/>
<accession>S7P4D9</accession>
<evidence type="ECO:0000256" key="1">
    <source>
        <dbReference type="SAM" id="Coils"/>
    </source>
</evidence>
<dbReference type="EMBL" id="KE161207">
    <property type="protein sequence ID" value="EPQ02392.1"/>
    <property type="molecule type" value="Genomic_DNA"/>
</dbReference>
<keyword evidence="4" id="KW-1185">Reference proteome</keyword>
<keyword evidence="1" id="KW-0175">Coiled coil</keyword>
<feature type="coiled-coil region" evidence="1">
    <location>
        <begin position="10"/>
        <end position="44"/>
    </location>
</feature>
<gene>
    <name evidence="3" type="ORF">D623_10035089</name>
</gene>
<protein>
    <submittedName>
        <fullName evidence="3">Rootletin</fullName>
    </submittedName>
</protein>